<dbReference type="SUPFAM" id="SSF81296">
    <property type="entry name" value="E set domains"/>
    <property type="match status" value="1"/>
</dbReference>
<keyword evidence="4" id="KW-0574">Periplasm</keyword>
<organism evidence="7 8">
    <name type="scientific">Sphingobium ummariense RL-3</name>
    <dbReference type="NCBI Taxonomy" id="1346791"/>
    <lineage>
        <taxon>Bacteria</taxon>
        <taxon>Pseudomonadati</taxon>
        <taxon>Pseudomonadota</taxon>
        <taxon>Alphaproteobacteria</taxon>
        <taxon>Sphingomonadales</taxon>
        <taxon>Sphingomonadaceae</taxon>
        <taxon>Sphingobium</taxon>
    </lineage>
</organism>
<sequence length="132" mass="13842">MINPMETSMTRTFLSLAAAVAIALPGIAAAHSKLVSSSPAANATVSKPVKLSLTFSETFLAPLSGADLVMTAMPGMADHPPMPIKGFKTSVEGKTMVLTLPRALPAGTYNLKWHIVGADQHKMEGGYSFTVK</sequence>
<dbReference type="Proteomes" id="UP000015523">
    <property type="component" value="Unassembled WGS sequence"/>
</dbReference>
<keyword evidence="3" id="KW-0732">Signal</keyword>
<feature type="domain" description="CopC" evidence="6">
    <location>
        <begin position="31"/>
        <end position="131"/>
    </location>
</feature>
<comment type="similarity">
    <text evidence="2">Belongs to the CopC family.</text>
</comment>
<evidence type="ECO:0000256" key="1">
    <source>
        <dbReference type="ARBA" id="ARBA00004418"/>
    </source>
</evidence>
<comment type="caution">
    <text evidence="7">The sequence shown here is derived from an EMBL/GenBank/DDBJ whole genome shotgun (WGS) entry which is preliminary data.</text>
</comment>
<dbReference type="GO" id="GO:0005507">
    <property type="term" value="F:copper ion binding"/>
    <property type="evidence" value="ECO:0007669"/>
    <property type="project" value="InterPro"/>
</dbReference>
<evidence type="ECO:0000256" key="2">
    <source>
        <dbReference type="ARBA" id="ARBA00010509"/>
    </source>
</evidence>
<dbReference type="GO" id="GO:0046688">
    <property type="term" value="P:response to copper ion"/>
    <property type="evidence" value="ECO:0007669"/>
    <property type="project" value="InterPro"/>
</dbReference>
<dbReference type="InterPro" id="IPR047685">
    <property type="entry name" value="CopC-like"/>
</dbReference>
<evidence type="ECO:0000313" key="8">
    <source>
        <dbReference type="Proteomes" id="UP000015523"/>
    </source>
</evidence>
<proteinExistence type="inferred from homology"/>
<protein>
    <submittedName>
        <fullName evidence="7">Copper resistance protein C</fullName>
    </submittedName>
</protein>
<dbReference type="eggNOG" id="COG2372">
    <property type="taxonomic scope" value="Bacteria"/>
</dbReference>
<evidence type="ECO:0000256" key="3">
    <source>
        <dbReference type="ARBA" id="ARBA00022729"/>
    </source>
</evidence>
<keyword evidence="8" id="KW-1185">Reference proteome</keyword>
<dbReference type="EMBL" id="AUWY01000136">
    <property type="protein sequence ID" value="EQB29704.1"/>
    <property type="molecule type" value="Genomic_DNA"/>
</dbReference>
<dbReference type="GO" id="GO:0042597">
    <property type="term" value="C:periplasmic space"/>
    <property type="evidence" value="ECO:0007669"/>
    <property type="project" value="UniProtKB-SubCell"/>
</dbReference>
<dbReference type="Pfam" id="PF04234">
    <property type="entry name" value="CopC"/>
    <property type="match status" value="1"/>
</dbReference>
<dbReference type="NCBIfam" id="NF033814">
    <property type="entry name" value="copper_CopC"/>
    <property type="match status" value="1"/>
</dbReference>
<dbReference type="PATRIC" id="fig|1346791.3.peg.4495"/>
<keyword evidence="5" id="KW-0186">Copper</keyword>
<dbReference type="Gene3D" id="2.60.40.1220">
    <property type="match status" value="1"/>
</dbReference>
<evidence type="ECO:0000256" key="5">
    <source>
        <dbReference type="ARBA" id="ARBA00023008"/>
    </source>
</evidence>
<dbReference type="AlphaFoldDB" id="T0JZP7"/>
<evidence type="ECO:0000256" key="4">
    <source>
        <dbReference type="ARBA" id="ARBA00022764"/>
    </source>
</evidence>
<comment type="subcellular location">
    <subcellularLocation>
        <location evidence="1">Periplasm</location>
    </subcellularLocation>
</comment>
<reference evidence="7 8" key="1">
    <citation type="journal article" date="2013" name="Genome Announc.">
        <title>Draft Genome Sequence of Sphingobium ummariense Strain RL-3, a Hexachlorocyclohexane-Degrading Bacterium.</title>
        <authorList>
            <person name="Kohli P."/>
            <person name="Dua A."/>
            <person name="Sangwan N."/>
            <person name="Oldach P."/>
            <person name="Khurana J.P."/>
            <person name="Lal R."/>
        </authorList>
    </citation>
    <scope>NUCLEOTIDE SEQUENCE [LARGE SCALE GENOMIC DNA]</scope>
    <source>
        <strain evidence="7 8">RL-3</strain>
    </source>
</reference>
<accession>T0JZP7</accession>
<dbReference type="InterPro" id="IPR014755">
    <property type="entry name" value="Cu-Rt/internalin_Ig-like"/>
</dbReference>
<gene>
    <name evidence="7" type="ORF">M529_23285</name>
</gene>
<evidence type="ECO:0000259" key="6">
    <source>
        <dbReference type="Pfam" id="PF04234"/>
    </source>
</evidence>
<name>T0JZP7_9SPHN</name>
<dbReference type="InterPro" id="IPR014756">
    <property type="entry name" value="Ig_E-set"/>
</dbReference>
<dbReference type="STRING" id="1346791.M529_23285"/>
<evidence type="ECO:0000313" key="7">
    <source>
        <dbReference type="EMBL" id="EQB29704.1"/>
    </source>
</evidence>
<dbReference type="InterPro" id="IPR007348">
    <property type="entry name" value="CopC_dom"/>
</dbReference>